<protein>
    <submittedName>
        <fullName evidence="2">Uncharacterized protein</fullName>
    </submittedName>
</protein>
<accession>A0A5J4V0Q9</accession>
<evidence type="ECO:0000313" key="2">
    <source>
        <dbReference type="EMBL" id="KAA6375651.1"/>
    </source>
</evidence>
<dbReference type="EMBL" id="SNRW01011082">
    <property type="protein sequence ID" value="KAA6375651.1"/>
    <property type="molecule type" value="Genomic_DNA"/>
</dbReference>
<dbReference type="AlphaFoldDB" id="A0A5J4V0Q9"/>
<comment type="caution">
    <text evidence="2">The sequence shown here is derived from an EMBL/GenBank/DDBJ whole genome shotgun (WGS) entry which is preliminary data.</text>
</comment>
<organism evidence="2 3">
    <name type="scientific">Streblomastix strix</name>
    <dbReference type="NCBI Taxonomy" id="222440"/>
    <lineage>
        <taxon>Eukaryota</taxon>
        <taxon>Metamonada</taxon>
        <taxon>Preaxostyla</taxon>
        <taxon>Oxymonadida</taxon>
        <taxon>Streblomastigidae</taxon>
        <taxon>Streblomastix</taxon>
    </lineage>
</organism>
<reference evidence="2 3" key="1">
    <citation type="submission" date="2019-03" db="EMBL/GenBank/DDBJ databases">
        <title>Single cell metagenomics reveals metabolic interactions within the superorganism composed of flagellate Streblomastix strix and complex community of Bacteroidetes bacteria on its surface.</title>
        <authorList>
            <person name="Treitli S.C."/>
            <person name="Kolisko M."/>
            <person name="Husnik F."/>
            <person name="Keeling P."/>
            <person name="Hampl V."/>
        </authorList>
    </citation>
    <scope>NUCLEOTIDE SEQUENCE [LARGE SCALE GENOMIC DNA]</scope>
    <source>
        <strain evidence="2">ST1C</strain>
    </source>
</reference>
<sequence length="172" mass="20013">MALKSLSPSSSASQSNTAIKQANKNIIASIIRPLLPPDKNIVKEVADVVETNNDNSLRSLGLIIQRTMIKLTEQFLRPFDYYWSVNLPRNDVEEDELSAEYAQDEFLKEQEEDSDNRFNDYFNDKMKKLDEKYQNEKDKDGNQEQIGKREKKEGKTSPNKIKKQYQNEKFKS</sequence>
<feature type="compositionally biased region" description="Basic and acidic residues" evidence="1">
    <location>
        <begin position="129"/>
        <end position="155"/>
    </location>
</feature>
<feature type="region of interest" description="Disordered" evidence="1">
    <location>
        <begin position="129"/>
        <end position="172"/>
    </location>
</feature>
<proteinExistence type="predicted"/>
<evidence type="ECO:0000313" key="3">
    <source>
        <dbReference type="Proteomes" id="UP000324800"/>
    </source>
</evidence>
<evidence type="ECO:0000256" key="1">
    <source>
        <dbReference type="SAM" id="MobiDB-lite"/>
    </source>
</evidence>
<dbReference type="Proteomes" id="UP000324800">
    <property type="component" value="Unassembled WGS sequence"/>
</dbReference>
<gene>
    <name evidence="2" type="ORF">EZS28_028823</name>
</gene>
<name>A0A5J4V0Q9_9EUKA</name>